<dbReference type="Proteomes" id="UP000187406">
    <property type="component" value="Unassembled WGS sequence"/>
</dbReference>
<name>A0A1Q3C3D0_CEPFO</name>
<dbReference type="EMBL" id="BDDD01001266">
    <property type="protein sequence ID" value="GAV74735.1"/>
    <property type="molecule type" value="Genomic_DNA"/>
</dbReference>
<dbReference type="AlphaFoldDB" id="A0A1Q3C3D0"/>
<gene>
    <name evidence="2" type="ORF">CFOL_v3_18215</name>
</gene>
<accession>A0A1Q3C3D0</accession>
<keyword evidence="1" id="KW-0812">Transmembrane</keyword>
<evidence type="ECO:0000256" key="1">
    <source>
        <dbReference type="SAM" id="Phobius"/>
    </source>
</evidence>
<keyword evidence="1" id="KW-0472">Membrane</keyword>
<evidence type="ECO:0000313" key="2">
    <source>
        <dbReference type="EMBL" id="GAV74735.1"/>
    </source>
</evidence>
<dbReference type="InParanoid" id="A0A1Q3C3D0"/>
<feature type="transmembrane region" description="Helical" evidence="1">
    <location>
        <begin position="16"/>
        <end position="35"/>
    </location>
</feature>
<reference evidence="3" key="1">
    <citation type="submission" date="2016-04" db="EMBL/GenBank/DDBJ databases">
        <title>Cephalotus genome sequencing.</title>
        <authorList>
            <person name="Fukushima K."/>
            <person name="Hasebe M."/>
            <person name="Fang X."/>
        </authorList>
    </citation>
    <scope>NUCLEOTIDE SEQUENCE [LARGE SCALE GENOMIC DNA]</scope>
    <source>
        <strain evidence="3">cv. St1</strain>
    </source>
</reference>
<keyword evidence="3" id="KW-1185">Reference proteome</keyword>
<proteinExistence type="predicted"/>
<sequence>MIINCLIKVLNELCHSSFAVFICIYNFVVSLNWISRKCQLERLIRVLWEGKENNQRLINKFQLIVSGVEKLARKEAVDTVCSIPAHDCDVLGEKFPAVDGRTKNLLLSLLEKKKKRHLKCELILLK</sequence>
<organism evidence="2 3">
    <name type="scientific">Cephalotus follicularis</name>
    <name type="common">Albany pitcher plant</name>
    <dbReference type="NCBI Taxonomy" id="3775"/>
    <lineage>
        <taxon>Eukaryota</taxon>
        <taxon>Viridiplantae</taxon>
        <taxon>Streptophyta</taxon>
        <taxon>Embryophyta</taxon>
        <taxon>Tracheophyta</taxon>
        <taxon>Spermatophyta</taxon>
        <taxon>Magnoliopsida</taxon>
        <taxon>eudicotyledons</taxon>
        <taxon>Gunneridae</taxon>
        <taxon>Pentapetalae</taxon>
        <taxon>rosids</taxon>
        <taxon>fabids</taxon>
        <taxon>Oxalidales</taxon>
        <taxon>Cephalotaceae</taxon>
        <taxon>Cephalotus</taxon>
    </lineage>
</organism>
<evidence type="ECO:0000313" key="3">
    <source>
        <dbReference type="Proteomes" id="UP000187406"/>
    </source>
</evidence>
<keyword evidence="1" id="KW-1133">Transmembrane helix</keyword>
<protein>
    <submittedName>
        <fullName evidence="2">Uncharacterized protein</fullName>
    </submittedName>
</protein>
<comment type="caution">
    <text evidence="2">The sequence shown here is derived from an EMBL/GenBank/DDBJ whole genome shotgun (WGS) entry which is preliminary data.</text>
</comment>